<dbReference type="GO" id="GO:0051213">
    <property type="term" value="F:dioxygenase activity"/>
    <property type="evidence" value="ECO:0007669"/>
    <property type="project" value="UniProtKB-ARBA"/>
</dbReference>
<comment type="caution">
    <text evidence="7">The sequence shown here is derived from an EMBL/GenBank/DDBJ whole genome shotgun (WGS) entry which is preliminary data.</text>
</comment>
<evidence type="ECO:0000259" key="6">
    <source>
        <dbReference type="PROSITE" id="PS51471"/>
    </source>
</evidence>
<evidence type="ECO:0000256" key="2">
    <source>
        <dbReference type="ARBA" id="ARBA00022723"/>
    </source>
</evidence>
<dbReference type="EMBL" id="JBDFQZ010000003">
    <property type="protein sequence ID" value="KAK9742877.1"/>
    <property type="molecule type" value="Genomic_DNA"/>
</dbReference>
<keyword evidence="8" id="KW-1185">Reference proteome</keyword>
<gene>
    <name evidence="7" type="ORF">RND81_03G202800</name>
</gene>
<dbReference type="InterPro" id="IPR044861">
    <property type="entry name" value="IPNS-like_FE2OG_OXY"/>
</dbReference>
<evidence type="ECO:0000256" key="3">
    <source>
        <dbReference type="ARBA" id="ARBA00023002"/>
    </source>
</evidence>
<name>A0AAW1MA37_SAPOF</name>
<evidence type="ECO:0000256" key="5">
    <source>
        <dbReference type="RuleBase" id="RU003682"/>
    </source>
</evidence>
<proteinExistence type="inferred from homology"/>
<dbReference type="InterPro" id="IPR026992">
    <property type="entry name" value="DIOX_N"/>
</dbReference>
<dbReference type="FunFam" id="2.60.120.330:FF:000026">
    <property type="entry name" value="DIBOA-glucoside dioxygenase BX6"/>
    <property type="match status" value="1"/>
</dbReference>
<organism evidence="7 8">
    <name type="scientific">Saponaria officinalis</name>
    <name type="common">Common soapwort</name>
    <name type="synonym">Lychnis saponaria</name>
    <dbReference type="NCBI Taxonomy" id="3572"/>
    <lineage>
        <taxon>Eukaryota</taxon>
        <taxon>Viridiplantae</taxon>
        <taxon>Streptophyta</taxon>
        <taxon>Embryophyta</taxon>
        <taxon>Tracheophyta</taxon>
        <taxon>Spermatophyta</taxon>
        <taxon>Magnoliopsida</taxon>
        <taxon>eudicotyledons</taxon>
        <taxon>Gunneridae</taxon>
        <taxon>Pentapetalae</taxon>
        <taxon>Caryophyllales</taxon>
        <taxon>Caryophyllaceae</taxon>
        <taxon>Caryophylleae</taxon>
        <taxon>Saponaria</taxon>
    </lineage>
</organism>
<dbReference type="SUPFAM" id="SSF51197">
    <property type="entry name" value="Clavaminate synthase-like"/>
    <property type="match status" value="1"/>
</dbReference>
<feature type="domain" description="Fe2OG dioxygenase" evidence="6">
    <location>
        <begin position="207"/>
        <end position="307"/>
    </location>
</feature>
<dbReference type="Gene3D" id="2.60.120.330">
    <property type="entry name" value="B-lactam Antibiotic, Isopenicillin N Synthase, Chain"/>
    <property type="match status" value="1"/>
</dbReference>
<dbReference type="AlphaFoldDB" id="A0AAW1MA37"/>
<dbReference type="PANTHER" id="PTHR10209">
    <property type="entry name" value="OXIDOREDUCTASE, 2OG-FE II OXYGENASE FAMILY PROTEIN"/>
    <property type="match status" value="1"/>
</dbReference>
<evidence type="ECO:0000256" key="4">
    <source>
        <dbReference type="ARBA" id="ARBA00023004"/>
    </source>
</evidence>
<sequence>MSYEYDRLKELKQFDNTKLGVKGLVDLGITQVPRMFHHPPETLFDIQQSDTDDDHVIIPVVDMSRPHQELVQRIQQASAKFGFFQVVNHGVPVPVLDRLVKAIKAFHELPPEEKMKSYDRDWNTTGKGASFFSNYDLFYSKAASWRDTLQFRLGPASINPNVIPDVCRGEVMEWEKEVKRIAERLMGFLSEGLGLSGDRLKGVPYLGQVGMSGHYYPHCPEPTKTVGIASHTDPGILTILLQDQVGGLQVKYKDKWIDLKPVHGALVVNIGDLFQIISNDKYKSGQHRVIANPFKEARVSVAVFFNPGIVDNVYGPLPELVSDENPALYKEFKFSDLVARFLTKELEGKAITSHFSL</sequence>
<evidence type="ECO:0000313" key="8">
    <source>
        <dbReference type="Proteomes" id="UP001443914"/>
    </source>
</evidence>
<evidence type="ECO:0000256" key="1">
    <source>
        <dbReference type="ARBA" id="ARBA00008056"/>
    </source>
</evidence>
<dbReference type="InterPro" id="IPR027443">
    <property type="entry name" value="IPNS-like_sf"/>
</dbReference>
<dbReference type="Pfam" id="PF14226">
    <property type="entry name" value="DIOX_N"/>
    <property type="match status" value="1"/>
</dbReference>
<keyword evidence="2 5" id="KW-0479">Metal-binding</keyword>
<evidence type="ECO:0000313" key="7">
    <source>
        <dbReference type="EMBL" id="KAK9742877.1"/>
    </source>
</evidence>
<keyword evidence="4 5" id="KW-0408">Iron</keyword>
<protein>
    <recommendedName>
        <fullName evidence="6">Fe2OG dioxygenase domain-containing protein</fullName>
    </recommendedName>
</protein>
<reference evidence="7" key="1">
    <citation type="submission" date="2024-03" db="EMBL/GenBank/DDBJ databases">
        <title>WGS assembly of Saponaria officinalis var. Norfolk2.</title>
        <authorList>
            <person name="Jenkins J."/>
            <person name="Shu S."/>
            <person name="Grimwood J."/>
            <person name="Barry K."/>
            <person name="Goodstein D."/>
            <person name="Schmutz J."/>
            <person name="Leebens-Mack J."/>
            <person name="Osbourn A."/>
        </authorList>
    </citation>
    <scope>NUCLEOTIDE SEQUENCE [LARGE SCALE GENOMIC DNA]</scope>
    <source>
        <strain evidence="7">JIC</strain>
    </source>
</reference>
<dbReference type="InterPro" id="IPR005123">
    <property type="entry name" value="Oxoglu/Fe-dep_dioxygenase_dom"/>
</dbReference>
<dbReference type="GO" id="GO:0046872">
    <property type="term" value="F:metal ion binding"/>
    <property type="evidence" value="ECO:0007669"/>
    <property type="project" value="UniProtKB-KW"/>
</dbReference>
<dbReference type="PANTHER" id="PTHR10209:SF751">
    <property type="entry name" value="OS06G0255100 PROTEIN"/>
    <property type="match status" value="1"/>
</dbReference>
<keyword evidence="3 5" id="KW-0560">Oxidoreductase</keyword>
<comment type="similarity">
    <text evidence="1 5">Belongs to the iron/ascorbate-dependent oxidoreductase family.</text>
</comment>
<dbReference type="PROSITE" id="PS51471">
    <property type="entry name" value="FE2OG_OXY"/>
    <property type="match status" value="1"/>
</dbReference>
<dbReference type="Proteomes" id="UP001443914">
    <property type="component" value="Unassembled WGS sequence"/>
</dbReference>
<accession>A0AAW1MA37</accession>
<dbReference type="Pfam" id="PF03171">
    <property type="entry name" value="2OG-FeII_Oxy"/>
    <property type="match status" value="1"/>
</dbReference>